<name>S2Z2D6_9CORY</name>
<reference evidence="1 2" key="1">
    <citation type="submission" date="2013-05" db="EMBL/GenBank/DDBJ databases">
        <title>The Genome Sequence of Corynebacterium pyruviciproducens 1773O (ATCC BAA-1742).</title>
        <authorList>
            <consortium name="The Broad Institute Genomics Platform"/>
            <person name="Earl A."/>
            <person name="Ward D."/>
            <person name="Feldgarden M."/>
            <person name="Gevers D."/>
            <person name="Tong J."/>
            <person name="Walker B."/>
            <person name="Young S."/>
            <person name="Zeng Q."/>
            <person name="Gargeya S."/>
            <person name="Fitzgerald M."/>
            <person name="Haas B."/>
            <person name="Abouelleil A."/>
            <person name="Allen A.W."/>
            <person name="Alvarado L."/>
            <person name="Arachchi H.M."/>
            <person name="Berlin A.M."/>
            <person name="Chapman S.B."/>
            <person name="Gainer-Dewar J."/>
            <person name="Goldberg J."/>
            <person name="Griggs A."/>
            <person name="Gujja S."/>
            <person name="Hansen M."/>
            <person name="Howarth C."/>
            <person name="Imamovic A."/>
            <person name="Ireland A."/>
            <person name="Larimer J."/>
            <person name="McCowan C."/>
            <person name="Murphy C."/>
            <person name="Pearson M."/>
            <person name="Poon T.W."/>
            <person name="Priest M."/>
            <person name="Roberts A."/>
            <person name="Saif S."/>
            <person name="Shea T."/>
            <person name="Sisk P."/>
            <person name="Sykes S."/>
            <person name="Wortman J."/>
            <person name="Nusbaum C."/>
            <person name="Birren B."/>
        </authorList>
    </citation>
    <scope>NUCLEOTIDE SEQUENCE [LARGE SCALE GENOMIC DNA]</scope>
    <source>
        <strain evidence="1 2">ATCC BAA-1742</strain>
    </source>
</reference>
<accession>S2Z2D6</accession>
<keyword evidence="2" id="KW-1185">Reference proteome</keyword>
<evidence type="ECO:0000313" key="2">
    <source>
        <dbReference type="Proteomes" id="UP000014408"/>
    </source>
</evidence>
<gene>
    <name evidence="1" type="ORF">HMPREF1219_00398</name>
</gene>
<organism evidence="1 2">
    <name type="scientific">Corynebacterium pyruviciproducens ATCC BAA-1742</name>
    <dbReference type="NCBI Taxonomy" id="1125779"/>
    <lineage>
        <taxon>Bacteria</taxon>
        <taxon>Bacillati</taxon>
        <taxon>Actinomycetota</taxon>
        <taxon>Actinomycetes</taxon>
        <taxon>Mycobacteriales</taxon>
        <taxon>Corynebacteriaceae</taxon>
        <taxon>Corynebacterium</taxon>
    </lineage>
</organism>
<dbReference type="PATRIC" id="fig|1125779.3.peg.387"/>
<comment type="caution">
    <text evidence="1">The sequence shown here is derived from an EMBL/GenBank/DDBJ whole genome shotgun (WGS) entry which is preliminary data.</text>
</comment>
<dbReference type="AlphaFoldDB" id="S2Z2D6"/>
<evidence type="ECO:0000313" key="1">
    <source>
        <dbReference type="EMBL" id="EPD70586.1"/>
    </source>
</evidence>
<dbReference type="eggNOG" id="COG0572">
    <property type="taxonomic scope" value="Bacteria"/>
</dbReference>
<protein>
    <submittedName>
        <fullName evidence="1">Uncharacterized protein</fullName>
    </submittedName>
</protein>
<dbReference type="HOGENOM" id="CLU_2733202_0_0_11"/>
<proteinExistence type="predicted"/>
<dbReference type="Proteomes" id="UP000014408">
    <property type="component" value="Unassembled WGS sequence"/>
</dbReference>
<sequence length="71" mass="7997">MGHGGVVAGDLEALRARCIERGEDPNFYDDWQVEELPFIENNRPWLRADDEVDGSNLLGETIFHTATNPPE</sequence>
<dbReference type="EMBL" id="ATBY01000006">
    <property type="protein sequence ID" value="EPD70586.1"/>
    <property type="molecule type" value="Genomic_DNA"/>
</dbReference>